<dbReference type="InterPro" id="IPR036390">
    <property type="entry name" value="WH_DNA-bd_sf"/>
</dbReference>
<keyword evidence="3" id="KW-0804">Transcription</keyword>
<accession>A0A7Z0WMR2</accession>
<dbReference type="AlphaFoldDB" id="A0A7Z0WMR2"/>
<evidence type="ECO:0000256" key="2">
    <source>
        <dbReference type="ARBA" id="ARBA00023125"/>
    </source>
</evidence>
<sequence>MLRVHFTAGDLARTRIADGPDQLWEILLSVQQLGEQRPDPVLRGGDAPHGRQALRAMAPLMPPRGYFPDFLTPVASLGAGLEEGIDAVLSTPRRRLRAELARMAEDTVLPSWTRRIADGEPQVLHGLGRALRHHHTTALVPAWRQISERVQGDRRRRVLAQCAGGTEAMLRTFGNGLSWQPPYLVADYPIDRELRLEGRGLVLVPSYFCRGMPVTLADPDLPPVLVYPAQAHRSPNDTLPGNDLGLLLGHTRAAVLRTLVEESTTTELARRAGVSVSSASEHAGVLRGAGLVTSTQHGNRVRHSLTALGAALLDSNPA</sequence>
<proteinExistence type="predicted"/>
<name>A0A7Z0WMR2_9PSEU</name>
<dbReference type="OrthoDB" id="3808065at2"/>
<dbReference type="InterPro" id="IPR011991">
    <property type="entry name" value="ArsR-like_HTH"/>
</dbReference>
<gene>
    <name evidence="5" type="ORF">BLA60_15930</name>
</gene>
<organism evidence="5 6">
    <name type="scientific">Actinophytocola xinjiangensis</name>
    <dbReference type="NCBI Taxonomy" id="485602"/>
    <lineage>
        <taxon>Bacteria</taxon>
        <taxon>Bacillati</taxon>
        <taxon>Actinomycetota</taxon>
        <taxon>Actinomycetes</taxon>
        <taxon>Pseudonocardiales</taxon>
        <taxon>Pseudonocardiaceae</taxon>
    </lineage>
</organism>
<dbReference type="CDD" id="cd00090">
    <property type="entry name" value="HTH_ARSR"/>
    <property type="match status" value="1"/>
</dbReference>
<dbReference type="InterPro" id="IPR051011">
    <property type="entry name" value="Metal_resp_trans_reg"/>
</dbReference>
<dbReference type="Proteomes" id="UP000185696">
    <property type="component" value="Unassembled WGS sequence"/>
</dbReference>
<evidence type="ECO:0000256" key="1">
    <source>
        <dbReference type="ARBA" id="ARBA00023015"/>
    </source>
</evidence>
<keyword evidence="6" id="KW-1185">Reference proteome</keyword>
<dbReference type="InterPro" id="IPR036388">
    <property type="entry name" value="WH-like_DNA-bd_sf"/>
</dbReference>
<dbReference type="RefSeq" id="WP_075133646.1">
    <property type="nucleotide sequence ID" value="NZ_MSIF01000006.1"/>
</dbReference>
<comment type="caution">
    <text evidence="5">The sequence shown here is derived from an EMBL/GenBank/DDBJ whole genome shotgun (WGS) entry which is preliminary data.</text>
</comment>
<dbReference type="Gene3D" id="1.10.10.10">
    <property type="entry name" value="Winged helix-like DNA-binding domain superfamily/Winged helix DNA-binding domain"/>
    <property type="match status" value="1"/>
</dbReference>
<evidence type="ECO:0000256" key="3">
    <source>
        <dbReference type="ARBA" id="ARBA00023163"/>
    </source>
</evidence>
<dbReference type="EMBL" id="MSIF01000006">
    <property type="protein sequence ID" value="OLF10657.1"/>
    <property type="molecule type" value="Genomic_DNA"/>
</dbReference>
<feature type="domain" description="HTH arsR-type" evidence="4">
    <location>
        <begin position="246"/>
        <end position="314"/>
    </location>
</feature>
<evidence type="ECO:0000313" key="6">
    <source>
        <dbReference type="Proteomes" id="UP000185696"/>
    </source>
</evidence>
<reference evidence="5 6" key="1">
    <citation type="submission" date="2016-12" db="EMBL/GenBank/DDBJ databases">
        <title>The draft genome sequence of Actinophytocola xinjiangensis.</title>
        <authorList>
            <person name="Wang W."/>
            <person name="Yuan L."/>
        </authorList>
    </citation>
    <scope>NUCLEOTIDE SEQUENCE [LARGE SCALE GENOMIC DNA]</scope>
    <source>
        <strain evidence="5 6">CGMCC 4.4663</strain>
    </source>
</reference>
<dbReference type="GO" id="GO:0003677">
    <property type="term" value="F:DNA binding"/>
    <property type="evidence" value="ECO:0007669"/>
    <property type="project" value="UniProtKB-KW"/>
</dbReference>
<dbReference type="PANTHER" id="PTHR43132:SF8">
    <property type="entry name" value="HTH-TYPE TRANSCRIPTIONAL REGULATOR KMTR"/>
    <property type="match status" value="1"/>
</dbReference>
<dbReference type="PANTHER" id="PTHR43132">
    <property type="entry name" value="ARSENICAL RESISTANCE OPERON REPRESSOR ARSR-RELATED"/>
    <property type="match status" value="1"/>
</dbReference>
<dbReference type="Pfam" id="PF12840">
    <property type="entry name" value="HTH_20"/>
    <property type="match status" value="1"/>
</dbReference>
<dbReference type="GO" id="GO:0003700">
    <property type="term" value="F:DNA-binding transcription factor activity"/>
    <property type="evidence" value="ECO:0007669"/>
    <property type="project" value="InterPro"/>
</dbReference>
<dbReference type="SUPFAM" id="SSF46785">
    <property type="entry name" value="Winged helix' DNA-binding domain"/>
    <property type="match status" value="1"/>
</dbReference>
<dbReference type="InterPro" id="IPR001845">
    <property type="entry name" value="HTH_ArsR_DNA-bd_dom"/>
</dbReference>
<keyword evidence="2" id="KW-0238">DNA-binding</keyword>
<protein>
    <submittedName>
        <fullName evidence="5">Transcriptional regulator</fullName>
    </submittedName>
</protein>
<evidence type="ECO:0000259" key="4">
    <source>
        <dbReference type="SMART" id="SM00418"/>
    </source>
</evidence>
<keyword evidence="1" id="KW-0805">Transcription regulation</keyword>
<dbReference type="SMART" id="SM00418">
    <property type="entry name" value="HTH_ARSR"/>
    <property type="match status" value="1"/>
</dbReference>
<evidence type="ECO:0000313" key="5">
    <source>
        <dbReference type="EMBL" id="OLF10657.1"/>
    </source>
</evidence>